<dbReference type="GO" id="GO:0005524">
    <property type="term" value="F:ATP binding"/>
    <property type="evidence" value="ECO:0007669"/>
    <property type="project" value="UniProtKB-KW"/>
</dbReference>
<gene>
    <name evidence="11" type="ORF">SAMN04488563_5913</name>
</gene>
<keyword evidence="2" id="KW-0813">Transport</keyword>
<keyword evidence="6" id="KW-0547">Nucleotide-binding</keyword>
<evidence type="ECO:0000256" key="2">
    <source>
        <dbReference type="ARBA" id="ARBA00022448"/>
    </source>
</evidence>
<dbReference type="PANTHER" id="PTHR43790:SF3">
    <property type="entry name" value="D-ALLOSE IMPORT ATP-BINDING PROTEIN ALSA-RELATED"/>
    <property type="match status" value="1"/>
</dbReference>
<feature type="domain" description="ABC transporter" evidence="10">
    <location>
        <begin position="11"/>
        <end position="246"/>
    </location>
</feature>
<keyword evidence="5" id="KW-0677">Repeat</keyword>
<evidence type="ECO:0000256" key="3">
    <source>
        <dbReference type="ARBA" id="ARBA00022475"/>
    </source>
</evidence>
<sequence>MHGAATPGPRLRVEGATKRYPGVVALDGVELEVQAGEVHALVGENGAGKSTLVRILGGVHPADDGSLLLDGEPYAPQSPQDALSAGIRVVHQELATLPNLTVAENLFLDQMPRRAGVVRYGELNAAARRVLETVALDVAPQTRMERLSLAQKQLVEIARALATEARLVIFDEPTATLTIPEKRRLLSIIRDLRAGGVAVIYISHHLDEVFEVCDRATVLRNGRSVGTRRIDELSTELLVRMMVGKELADDHPFPDDVAPGPIVLEVDGLTAPAVAHDVSFTVREGEIVGLAGLVGAGRTEAVRTIFGADRARAGTVRVRGRVVPARHPRGAVRAGISLAPEDRKEQGLVLEMGCDVNISLASLPKVSRYGLLRRRDERRETAEAARRMNVKVGDIGTPAGTLSGGNQQKVVLGRWLYRESDVLIVDEPTRGIDVGARHEIYRLLADLARAGKAIVIVSSDLNELMGMSHRILVFSRGRIAADVDRVDFDQERILAAAYSAYLTEKAEKEAHVVD</sequence>
<dbReference type="OrthoDB" id="39350at2"/>
<dbReference type="InterPro" id="IPR050107">
    <property type="entry name" value="ABC_carbohydrate_import_ATPase"/>
</dbReference>
<dbReference type="InterPro" id="IPR003593">
    <property type="entry name" value="AAA+_ATPase"/>
</dbReference>
<dbReference type="STRING" id="419479.SAMN04488563_5913"/>
<keyword evidence="9" id="KW-0472">Membrane</keyword>
<dbReference type="Gene3D" id="3.40.50.300">
    <property type="entry name" value="P-loop containing nucleotide triphosphate hydrolases"/>
    <property type="match status" value="2"/>
</dbReference>
<dbReference type="CDD" id="cd03216">
    <property type="entry name" value="ABC_Carb_Monos_I"/>
    <property type="match status" value="1"/>
</dbReference>
<keyword evidence="3" id="KW-1003">Cell membrane</keyword>
<evidence type="ECO:0000256" key="8">
    <source>
        <dbReference type="ARBA" id="ARBA00022967"/>
    </source>
</evidence>
<dbReference type="GO" id="GO:0005886">
    <property type="term" value="C:plasma membrane"/>
    <property type="evidence" value="ECO:0007669"/>
    <property type="project" value="UniProtKB-SubCell"/>
</dbReference>
<keyword evidence="4" id="KW-0762">Sugar transport</keyword>
<dbReference type="SMART" id="SM00382">
    <property type="entry name" value="AAA"/>
    <property type="match status" value="2"/>
</dbReference>
<keyword evidence="7 11" id="KW-0067">ATP-binding</keyword>
<proteinExistence type="predicted"/>
<evidence type="ECO:0000256" key="4">
    <source>
        <dbReference type="ARBA" id="ARBA00022597"/>
    </source>
</evidence>
<feature type="domain" description="ABC transporter" evidence="10">
    <location>
        <begin position="257"/>
        <end position="501"/>
    </location>
</feature>
<evidence type="ECO:0000256" key="7">
    <source>
        <dbReference type="ARBA" id="ARBA00022840"/>
    </source>
</evidence>
<dbReference type="SUPFAM" id="SSF52540">
    <property type="entry name" value="P-loop containing nucleoside triphosphate hydrolases"/>
    <property type="match status" value="2"/>
</dbReference>
<dbReference type="Pfam" id="PF00005">
    <property type="entry name" value="ABC_tran"/>
    <property type="match status" value="2"/>
</dbReference>
<dbReference type="CDD" id="cd03215">
    <property type="entry name" value="ABC_Carb_Monos_II"/>
    <property type="match status" value="1"/>
</dbReference>
<protein>
    <submittedName>
        <fullName evidence="11">Monosaccharide ABC transporter ATP-binding protein, CUT2 family</fullName>
    </submittedName>
</protein>
<evidence type="ECO:0000256" key="6">
    <source>
        <dbReference type="ARBA" id="ARBA00022741"/>
    </source>
</evidence>
<evidence type="ECO:0000256" key="1">
    <source>
        <dbReference type="ARBA" id="ARBA00004202"/>
    </source>
</evidence>
<dbReference type="FunFam" id="3.40.50.300:FF:000127">
    <property type="entry name" value="Ribose import ATP-binding protein RbsA"/>
    <property type="match status" value="1"/>
</dbReference>
<name>A0A1H2LDZ0_9ACTN</name>
<dbReference type="AlphaFoldDB" id="A0A1H2LDZ0"/>
<dbReference type="PROSITE" id="PS50893">
    <property type="entry name" value="ABC_TRANSPORTER_2"/>
    <property type="match status" value="2"/>
</dbReference>
<dbReference type="InterPro" id="IPR017871">
    <property type="entry name" value="ABC_transporter-like_CS"/>
</dbReference>
<accession>A0A1H2LDZ0</accession>
<evidence type="ECO:0000256" key="9">
    <source>
        <dbReference type="ARBA" id="ARBA00023136"/>
    </source>
</evidence>
<dbReference type="PROSITE" id="PS00211">
    <property type="entry name" value="ABC_TRANSPORTER_1"/>
    <property type="match status" value="1"/>
</dbReference>
<evidence type="ECO:0000259" key="10">
    <source>
        <dbReference type="PROSITE" id="PS50893"/>
    </source>
</evidence>
<organism evidence="11 12">
    <name type="scientific">Jiangella alkaliphila</name>
    <dbReference type="NCBI Taxonomy" id="419479"/>
    <lineage>
        <taxon>Bacteria</taxon>
        <taxon>Bacillati</taxon>
        <taxon>Actinomycetota</taxon>
        <taxon>Actinomycetes</taxon>
        <taxon>Jiangellales</taxon>
        <taxon>Jiangellaceae</taxon>
        <taxon>Jiangella</taxon>
    </lineage>
</organism>
<keyword evidence="12" id="KW-1185">Reference proteome</keyword>
<dbReference type="Proteomes" id="UP000182977">
    <property type="component" value="Chromosome I"/>
</dbReference>
<dbReference type="EMBL" id="LT629791">
    <property type="protein sequence ID" value="SDU79024.1"/>
    <property type="molecule type" value="Genomic_DNA"/>
</dbReference>
<dbReference type="InterPro" id="IPR003439">
    <property type="entry name" value="ABC_transporter-like_ATP-bd"/>
</dbReference>
<dbReference type="RefSeq" id="WP_046772008.1">
    <property type="nucleotide sequence ID" value="NZ_LBMC01000054.1"/>
</dbReference>
<reference evidence="12" key="1">
    <citation type="submission" date="2016-10" db="EMBL/GenBank/DDBJ databases">
        <authorList>
            <person name="Varghese N."/>
            <person name="Submissions S."/>
        </authorList>
    </citation>
    <scope>NUCLEOTIDE SEQUENCE [LARGE SCALE GENOMIC DNA]</scope>
    <source>
        <strain evidence="12">DSM 45079</strain>
    </source>
</reference>
<dbReference type="GO" id="GO:0016887">
    <property type="term" value="F:ATP hydrolysis activity"/>
    <property type="evidence" value="ECO:0007669"/>
    <property type="project" value="InterPro"/>
</dbReference>
<keyword evidence="8" id="KW-1278">Translocase</keyword>
<comment type="subcellular location">
    <subcellularLocation>
        <location evidence="1">Cell membrane</location>
        <topology evidence="1">Peripheral membrane protein</topology>
    </subcellularLocation>
</comment>
<dbReference type="InterPro" id="IPR027417">
    <property type="entry name" value="P-loop_NTPase"/>
</dbReference>
<evidence type="ECO:0000256" key="5">
    <source>
        <dbReference type="ARBA" id="ARBA00022737"/>
    </source>
</evidence>
<evidence type="ECO:0000313" key="12">
    <source>
        <dbReference type="Proteomes" id="UP000182977"/>
    </source>
</evidence>
<dbReference type="PANTHER" id="PTHR43790">
    <property type="entry name" value="CARBOHYDRATE TRANSPORT ATP-BINDING PROTEIN MG119-RELATED"/>
    <property type="match status" value="1"/>
</dbReference>
<evidence type="ECO:0000313" key="11">
    <source>
        <dbReference type="EMBL" id="SDU79024.1"/>
    </source>
</evidence>